<evidence type="ECO:0000313" key="2">
    <source>
        <dbReference type="Proteomes" id="UP000018208"/>
    </source>
</evidence>
<accession>A0A9P8LSV8</accession>
<keyword evidence="2" id="KW-1185">Reference proteome</keyword>
<dbReference type="GeneID" id="94299575"/>
<dbReference type="AlphaFoldDB" id="A0A9P8LSV8"/>
<sequence>MDKRNKKNKLKFTMKHRDFIQKDCKINLQIKAKTYLREYVEKLLIKIIYQSQRQANQKKQQIIQFNDIATIIFNDPQYALIAAMCFSKNQPQ</sequence>
<organism evidence="1 2">
    <name type="scientific">Spironucleus salmonicida</name>
    <dbReference type="NCBI Taxonomy" id="348837"/>
    <lineage>
        <taxon>Eukaryota</taxon>
        <taxon>Metamonada</taxon>
        <taxon>Diplomonadida</taxon>
        <taxon>Hexamitidae</taxon>
        <taxon>Hexamitinae</taxon>
        <taxon>Spironucleus</taxon>
    </lineage>
</organism>
<comment type="caution">
    <text evidence="1">The sequence shown here is derived from an EMBL/GenBank/DDBJ whole genome shotgun (WGS) entry which is preliminary data.</text>
</comment>
<name>A0A9P8LSV8_9EUKA</name>
<reference evidence="1 2" key="1">
    <citation type="journal article" date="2014" name="PLoS Genet.">
        <title>The Genome of Spironucleus salmonicida Highlights a Fish Pathogen Adapted to Fluctuating Environments.</title>
        <authorList>
            <person name="Xu F."/>
            <person name="Jerlstrom-Hultqvist J."/>
            <person name="Einarsson E."/>
            <person name="Astvaldsson A."/>
            <person name="Svard S.G."/>
            <person name="Andersson J.O."/>
        </authorList>
    </citation>
    <scope>NUCLEOTIDE SEQUENCE [LARGE SCALE GENOMIC DNA]</scope>
    <source>
        <strain evidence="1 2">ATCC 50377</strain>
    </source>
</reference>
<dbReference type="KEGG" id="ssao:94299575"/>
<gene>
    <name evidence="1" type="ORF">SS50377_25552</name>
</gene>
<dbReference type="RefSeq" id="XP_067764205.1">
    <property type="nucleotide sequence ID" value="XM_067909384.1"/>
</dbReference>
<dbReference type="EMBL" id="AUWU02000005">
    <property type="protein sequence ID" value="KAH0573432.1"/>
    <property type="molecule type" value="Genomic_DNA"/>
</dbReference>
<dbReference type="Proteomes" id="UP000018208">
    <property type="component" value="Unassembled WGS sequence"/>
</dbReference>
<protein>
    <submittedName>
        <fullName evidence="1">Uncharacterized protein</fullName>
    </submittedName>
</protein>
<proteinExistence type="predicted"/>
<evidence type="ECO:0000313" key="1">
    <source>
        <dbReference type="EMBL" id="KAH0573432.1"/>
    </source>
</evidence>